<dbReference type="EMBL" id="KV442055">
    <property type="protein sequence ID" value="OAQ27601.1"/>
    <property type="molecule type" value="Genomic_DNA"/>
</dbReference>
<dbReference type="GO" id="GO:0071218">
    <property type="term" value="P:cellular response to misfolded protein"/>
    <property type="evidence" value="ECO:0007669"/>
    <property type="project" value="TreeGrafter"/>
</dbReference>
<comment type="subcellular location">
    <subcellularLocation>
        <location evidence="1">Membrane</location>
        <topology evidence="1">Single-pass membrane protein</topology>
    </subcellularLocation>
</comment>
<evidence type="ECO:0000259" key="7">
    <source>
        <dbReference type="PROSITE" id="PS50076"/>
    </source>
</evidence>
<dbReference type="FunFam" id="1.10.287.110:FF:000070">
    <property type="entry name" value="Endoplasmic reticulum protein, putative"/>
    <property type="match status" value="1"/>
</dbReference>
<dbReference type="STRING" id="1314771.A0A197JT33"/>
<dbReference type="InterPro" id="IPR001623">
    <property type="entry name" value="DnaJ_domain"/>
</dbReference>
<dbReference type="Pfam" id="PF00226">
    <property type="entry name" value="DnaJ"/>
    <property type="match status" value="1"/>
</dbReference>
<feature type="compositionally biased region" description="Pro residues" evidence="5">
    <location>
        <begin position="13"/>
        <end position="70"/>
    </location>
</feature>
<dbReference type="OrthoDB" id="1507364at2759"/>
<feature type="compositionally biased region" description="Low complexity" evidence="5">
    <location>
        <begin position="314"/>
        <end position="337"/>
    </location>
</feature>
<keyword evidence="2 6" id="KW-0812">Transmembrane</keyword>
<feature type="transmembrane region" description="Helical" evidence="6">
    <location>
        <begin position="710"/>
        <end position="734"/>
    </location>
</feature>
<feature type="region of interest" description="Disordered" evidence="5">
    <location>
        <begin position="1"/>
        <end position="137"/>
    </location>
</feature>
<keyword evidence="9" id="KW-1185">Reference proteome</keyword>
<evidence type="ECO:0000313" key="9">
    <source>
        <dbReference type="Proteomes" id="UP000078512"/>
    </source>
</evidence>
<feature type="transmembrane region" description="Helical" evidence="6">
    <location>
        <begin position="139"/>
        <end position="162"/>
    </location>
</feature>
<feature type="region of interest" description="Disordered" evidence="5">
    <location>
        <begin position="296"/>
        <end position="375"/>
    </location>
</feature>
<dbReference type="PANTHER" id="PTHR43908:SF3">
    <property type="entry name" value="AT29763P-RELATED"/>
    <property type="match status" value="1"/>
</dbReference>
<dbReference type="PANTHER" id="PTHR43908">
    <property type="entry name" value="AT29763P-RELATED"/>
    <property type="match status" value="1"/>
</dbReference>
<keyword evidence="4 6" id="KW-0472">Membrane</keyword>
<evidence type="ECO:0000256" key="4">
    <source>
        <dbReference type="ARBA" id="ARBA00023136"/>
    </source>
</evidence>
<keyword evidence="3 6" id="KW-1133">Transmembrane helix</keyword>
<name>A0A197JT33_9FUNG</name>
<feature type="compositionally biased region" description="Gly residues" evidence="5">
    <location>
        <begin position="97"/>
        <end position="114"/>
    </location>
</feature>
<dbReference type="Pfam" id="PF09320">
    <property type="entry name" value="DUF1977"/>
    <property type="match status" value="1"/>
</dbReference>
<feature type="region of interest" description="Disordered" evidence="5">
    <location>
        <begin position="672"/>
        <end position="706"/>
    </location>
</feature>
<accession>A0A197JT33</accession>
<feature type="compositionally biased region" description="Low complexity" evidence="5">
    <location>
        <begin position="466"/>
        <end position="499"/>
    </location>
</feature>
<dbReference type="Gene3D" id="1.10.287.110">
    <property type="entry name" value="DnaJ domain"/>
    <property type="match status" value="1"/>
</dbReference>
<dbReference type="SMART" id="SM00271">
    <property type="entry name" value="DnaJ"/>
    <property type="match status" value="1"/>
</dbReference>
<gene>
    <name evidence="8" type="ORF">K457DRAFT_33574</name>
</gene>
<dbReference type="CDD" id="cd06257">
    <property type="entry name" value="DnaJ"/>
    <property type="match status" value="1"/>
</dbReference>
<dbReference type="GO" id="GO:0005789">
    <property type="term" value="C:endoplasmic reticulum membrane"/>
    <property type="evidence" value="ECO:0007669"/>
    <property type="project" value="TreeGrafter"/>
</dbReference>
<dbReference type="PRINTS" id="PR00625">
    <property type="entry name" value="JDOMAIN"/>
</dbReference>
<dbReference type="InterPro" id="IPR051100">
    <property type="entry name" value="DnaJ_subfamily_B/C"/>
</dbReference>
<dbReference type="PROSITE" id="PS50076">
    <property type="entry name" value="DNAJ_2"/>
    <property type="match status" value="1"/>
</dbReference>
<dbReference type="InterPro" id="IPR015399">
    <property type="entry name" value="DUF1977_DnaJ-like"/>
</dbReference>
<dbReference type="InterPro" id="IPR036869">
    <property type="entry name" value="J_dom_sf"/>
</dbReference>
<evidence type="ECO:0000256" key="1">
    <source>
        <dbReference type="ARBA" id="ARBA00004167"/>
    </source>
</evidence>
<feature type="compositionally biased region" description="Low complexity" evidence="5">
    <location>
        <begin position="71"/>
        <end position="80"/>
    </location>
</feature>
<feature type="region of interest" description="Disordered" evidence="5">
    <location>
        <begin position="607"/>
        <end position="640"/>
    </location>
</feature>
<dbReference type="PRINTS" id="PR01217">
    <property type="entry name" value="PRICHEXTENSN"/>
</dbReference>
<dbReference type="GO" id="GO:0030544">
    <property type="term" value="F:Hsp70 protein binding"/>
    <property type="evidence" value="ECO:0007669"/>
    <property type="project" value="TreeGrafter"/>
</dbReference>
<protein>
    <recommendedName>
        <fullName evidence="7">J domain-containing protein</fullName>
    </recommendedName>
</protein>
<feature type="compositionally biased region" description="Gly residues" evidence="5">
    <location>
        <begin position="193"/>
        <end position="205"/>
    </location>
</feature>
<dbReference type="SUPFAM" id="SSF46565">
    <property type="entry name" value="Chaperone J-domain"/>
    <property type="match status" value="1"/>
</dbReference>
<feature type="region of interest" description="Disordered" evidence="5">
    <location>
        <begin position="466"/>
        <end position="530"/>
    </location>
</feature>
<feature type="compositionally biased region" description="Basic and acidic residues" evidence="5">
    <location>
        <begin position="607"/>
        <end position="618"/>
    </location>
</feature>
<feature type="region of interest" description="Disordered" evidence="5">
    <location>
        <begin position="192"/>
        <end position="228"/>
    </location>
</feature>
<feature type="compositionally biased region" description="Polar residues" evidence="5">
    <location>
        <begin position="348"/>
        <end position="361"/>
    </location>
</feature>
<sequence>MSSGSTQAGSPTEAPPPPATTPPPVTTDPPPHPPTTVNPPPSTTQEPLPPPVTTNPPPSSTSDEPTPPTSEPTSDPTTSEGGRPPPKSTNKPPRTSGSGGGGTNPSYVPGGGSGNNSNGGSTPTGVNDSNPSSGSSKSVLGPVIGGVAAVLVLAFLVAVFVMRHRKNNKARKRRLDLLLDQNGQGQDQFPALGLGGGGGHGGGELGAATNATGKPRPGSMSGSSPAARPSTHLEMNMLGGSSALPGGATVANDVEFVPYGYPHHYQHQQQHTHQGYGEYEGYEGYEGYDGYGGHVPYRGQQDQFDQHDPYYETPQAGQFYPSQQQQQPFQQQAASSSIDNCPYGGGSSSPRTPQPQSMTTSVGGGGAPSGDGYLSNTTEVIAEKGDYATMQSGARNPQVIAEDAILPHGMEVNKDEALRCLDIARRHLLTGNYPSARKFGQKSISLFPTSDARAFISLVDAKETAANSSNASSSTSSPGRSFSTSTSSSFSTPRPSGTSTGVGTGTGTGAAPTLNRSKSTPIPDHKPVERDYTPEQAAAVKAIRSSGGDFYKVLGVKKDATDIEIKKAYRKLALQMHPDKNGAPGADEAFKVVSKAFTVLSDPQKRTIFDQHGPEDGRSSGVNYDRPRPTAQQYYSRGAGGGYGEEISPEDLFNMFFGGGGFGGSFQAGGYGARTRAQQTQYHQARQEQFRRQHQQQRQQRQNSQRNQDFNVGSLIQLLPLILLIVVSMTSGLFGSNDSSSTGSNSVLSDFSLRPREQYTTARHTTQRNVPYYVNEIRFMNTYFPGQQFEFKAPSAKQINVKPDQITLQGRKVGRLFQRMEENVESAYLREMQDRCRAERRKKEIARNKAMGFWGADQKLWQEAQRMTTPSCDKVKEKFSKIVL</sequence>
<dbReference type="AlphaFoldDB" id="A0A197JT33"/>
<reference evidence="8 9" key="1">
    <citation type="submission" date="2016-05" db="EMBL/GenBank/DDBJ databases">
        <title>Genome sequencing reveals origins of a unique bacterial endosymbiosis in the earliest lineages of terrestrial Fungi.</title>
        <authorList>
            <consortium name="DOE Joint Genome Institute"/>
            <person name="Uehling J."/>
            <person name="Gryganskyi A."/>
            <person name="Hameed K."/>
            <person name="Tschaplinski T."/>
            <person name="Misztal P."/>
            <person name="Wu S."/>
            <person name="Desiro A."/>
            <person name="Vande Pol N."/>
            <person name="Du Z.-Y."/>
            <person name="Zienkiewicz A."/>
            <person name="Zienkiewicz K."/>
            <person name="Morin E."/>
            <person name="Tisserant E."/>
            <person name="Splivallo R."/>
            <person name="Hainaut M."/>
            <person name="Henrissat B."/>
            <person name="Ohm R."/>
            <person name="Kuo A."/>
            <person name="Yan J."/>
            <person name="Lipzen A."/>
            <person name="Nolan M."/>
            <person name="Labutti K."/>
            <person name="Barry K."/>
            <person name="Goldstein A."/>
            <person name="Labbe J."/>
            <person name="Schadt C."/>
            <person name="Tuskan G."/>
            <person name="Grigoriev I."/>
            <person name="Martin F."/>
            <person name="Vilgalys R."/>
            <person name="Bonito G."/>
        </authorList>
    </citation>
    <scope>NUCLEOTIDE SEQUENCE [LARGE SCALE GENOMIC DNA]</scope>
    <source>
        <strain evidence="8 9">AG-77</strain>
    </source>
</reference>
<evidence type="ECO:0000256" key="3">
    <source>
        <dbReference type="ARBA" id="ARBA00022989"/>
    </source>
</evidence>
<evidence type="ECO:0000313" key="8">
    <source>
        <dbReference type="EMBL" id="OAQ27601.1"/>
    </source>
</evidence>
<feature type="compositionally biased region" description="Polar residues" evidence="5">
    <location>
        <begin position="1"/>
        <end position="10"/>
    </location>
</feature>
<feature type="compositionally biased region" description="Low complexity" evidence="5">
    <location>
        <begin position="696"/>
        <end position="706"/>
    </location>
</feature>
<organism evidence="8 9">
    <name type="scientific">Linnemannia elongata AG-77</name>
    <dbReference type="NCBI Taxonomy" id="1314771"/>
    <lineage>
        <taxon>Eukaryota</taxon>
        <taxon>Fungi</taxon>
        <taxon>Fungi incertae sedis</taxon>
        <taxon>Mucoromycota</taxon>
        <taxon>Mortierellomycotina</taxon>
        <taxon>Mortierellomycetes</taxon>
        <taxon>Mortierellales</taxon>
        <taxon>Mortierellaceae</taxon>
        <taxon>Linnemannia</taxon>
    </lineage>
</organism>
<feature type="domain" description="J" evidence="7">
    <location>
        <begin position="549"/>
        <end position="613"/>
    </location>
</feature>
<dbReference type="Proteomes" id="UP000078512">
    <property type="component" value="Unassembled WGS sequence"/>
</dbReference>
<proteinExistence type="predicted"/>
<evidence type="ECO:0000256" key="6">
    <source>
        <dbReference type="SAM" id="Phobius"/>
    </source>
</evidence>
<evidence type="ECO:0000256" key="5">
    <source>
        <dbReference type="SAM" id="MobiDB-lite"/>
    </source>
</evidence>
<evidence type="ECO:0000256" key="2">
    <source>
        <dbReference type="ARBA" id="ARBA00022692"/>
    </source>
</evidence>